<evidence type="ECO:0000256" key="2">
    <source>
        <dbReference type="ARBA" id="ARBA00022801"/>
    </source>
</evidence>
<sequence length="421" mass="45978">MPVRFIHTSDVHLGKTYRTSGCDAQRYQDFFTTFAAIVADAVREEVDFVLIGGDLFHTGQILPKTFAKTIEILQPLKDAGIPCLAVEGNHDWIHRRDSVSWMEALSQLGYISLLRPSRSADGGYLFEPFDAEQGTGGHIEVSGVNIYGLGYIGSQAGNHVPRICEAIATKRNILLFHVGVWTYSPVEIGNIKPEEAQPLAACFDYVALGHGHKPYIVNDANGRPYAFNPGSPDCVNFGEERYDKGYYVVTLAPDGAVAHEFRRTSPRPMLVVTANLDGAGNATDALELFKSQMAEKLAGSGDERAPLVEVRLAGKVCFHPFELSRDRLRASLCEVCEPLHLEIKNHLSLVAGGSGEEKVKKSLAEIERDVLGELIGANSHYQGRVDELTRLSLALRDLVLKGDVEGEELLSLLSSGGDQCA</sequence>
<organism evidence="5 6">
    <name type="scientific">Geomonas oryzisoli</name>
    <dbReference type="NCBI Taxonomy" id="2847992"/>
    <lineage>
        <taxon>Bacteria</taxon>
        <taxon>Pseudomonadati</taxon>
        <taxon>Thermodesulfobacteriota</taxon>
        <taxon>Desulfuromonadia</taxon>
        <taxon>Geobacterales</taxon>
        <taxon>Geobacteraceae</taxon>
        <taxon>Geomonas</taxon>
    </lineage>
</organism>
<reference evidence="5 6" key="1">
    <citation type="submission" date="2021-06" db="EMBL/GenBank/DDBJ databases">
        <title>Gemonas diversity in paddy soil.</title>
        <authorList>
            <person name="Liu G."/>
        </authorList>
    </citation>
    <scope>NUCLEOTIDE SEQUENCE [LARGE SCALE GENOMIC DNA]</scope>
    <source>
        <strain evidence="5 6">RG10</strain>
    </source>
</reference>
<keyword evidence="6" id="KW-1185">Reference proteome</keyword>
<feature type="domain" description="Calcineurin-like phosphoesterase" evidence="4">
    <location>
        <begin position="4"/>
        <end position="214"/>
    </location>
</feature>
<protein>
    <submittedName>
        <fullName evidence="5">Exonuclease SbcCD subunit D</fullName>
    </submittedName>
</protein>
<evidence type="ECO:0000256" key="3">
    <source>
        <dbReference type="ARBA" id="ARBA00022839"/>
    </source>
</evidence>
<evidence type="ECO:0000259" key="4">
    <source>
        <dbReference type="Pfam" id="PF00149"/>
    </source>
</evidence>
<keyword evidence="1" id="KW-0540">Nuclease</keyword>
<evidence type="ECO:0000256" key="1">
    <source>
        <dbReference type="ARBA" id="ARBA00022722"/>
    </source>
</evidence>
<dbReference type="GO" id="GO:0004527">
    <property type="term" value="F:exonuclease activity"/>
    <property type="evidence" value="ECO:0007669"/>
    <property type="project" value="UniProtKB-KW"/>
</dbReference>
<dbReference type="PANTHER" id="PTHR30337">
    <property type="entry name" value="COMPONENT OF ATP-DEPENDENT DSDNA EXONUCLEASE"/>
    <property type="match status" value="1"/>
</dbReference>
<evidence type="ECO:0000313" key="6">
    <source>
        <dbReference type="Proteomes" id="UP000683557"/>
    </source>
</evidence>
<dbReference type="PANTHER" id="PTHR30337:SF0">
    <property type="entry name" value="NUCLEASE SBCCD SUBUNIT D"/>
    <property type="match status" value="1"/>
</dbReference>
<dbReference type="EMBL" id="CP076723">
    <property type="protein sequence ID" value="QWV95564.1"/>
    <property type="molecule type" value="Genomic_DNA"/>
</dbReference>
<keyword evidence="3 5" id="KW-0269">Exonuclease</keyword>
<dbReference type="Pfam" id="PF00149">
    <property type="entry name" value="Metallophos"/>
    <property type="match status" value="1"/>
</dbReference>
<dbReference type="InterPro" id="IPR004843">
    <property type="entry name" value="Calcineurin-like_PHP"/>
</dbReference>
<name>A0ABX8JD78_9BACT</name>
<dbReference type="CDD" id="cd00840">
    <property type="entry name" value="MPP_Mre11_N"/>
    <property type="match status" value="1"/>
</dbReference>
<dbReference type="InterPro" id="IPR050535">
    <property type="entry name" value="DNA_Repair-Maintenance_Comp"/>
</dbReference>
<proteinExistence type="predicted"/>
<gene>
    <name evidence="5" type="ORF">KP004_10465</name>
</gene>
<dbReference type="InterPro" id="IPR041796">
    <property type="entry name" value="Mre11_N"/>
</dbReference>
<dbReference type="RefSeq" id="WP_216802256.1">
    <property type="nucleotide sequence ID" value="NZ_CP076723.1"/>
</dbReference>
<keyword evidence="2" id="KW-0378">Hydrolase</keyword>
<accession>A0ABX8JD78</accession>
<evidence type="ECO:0000313" key="5">
    <source>
        <dbReference type="EMBL" id="QWV95564.1"/>
    </source>
</evidence>
<dbReference type="Proteomes" id="UP000683557">
    <property type="component" value="Chromosome"/>
</dbReference>